<protein>
    <submittedName>
        <fullName evidence="2">Uncharacterized protein</fullName>
    </submittedName>
</protein>
<reference evidence="2" key="1">
    <citation type="submission" date="2023-06" db="EMBL/GenBank/DDBJ databases">
        <title>Genome-scale phylogeny and comparative genomics of the fungal order Sordariales.</title>
        <authorList>
            <consortium name="Lawrence Berkeley National Laboratory"/>
            <person name="Hensen N."/>
            <person name="Bonometti L."/>
            <person name="Westerberg I."/>
            <person name="Brannstrom I.O."/>
            <person name="Guillou S."/>
            <person name="Cros-Aarteil S."/>
            <person name="Calhoun S."/>
            <person name="Haridas S."/>
            <person name="Kuo A."/>
            <person name="Mondo S."/>
            <person name="Pangilinan J."/>
            <person name="Riley R."/>
            <person name="Labutti K."/>
            <person name="Andreopoulos B."/>
            <person name="Lipzen A."/>
            <person name="Chen C."/>
            <person name="Yanf M."/>
            <person name="Daum C."/>
            <person name="Ng V."/>
            <person name="Clum A."/>
            <person name="Steindorff A."/>
            <person name="Ohm R."/>
            <person name="Martin F."/>
            <person name="Silar P."/>
            <person name="Natvig D."/>
            <person name="Lalanne C."/>
            <person name="Gautier V."/>
            <person name="Ament-Velasquez S.L."/>
            <person name="Kruys A."/>
            <person name="Hutchinson M.I."/>
            <person name="Powell A.J."/>
            <person name="Barry K."/>
            <person name="Miller A.N."/>
            <person name="Grigoriev I.V."/>
            <person name="Debuchy R."/>
            <person name="Gladieux P."/>
            <person name="Thoren M.H."/>
            <person name="Johannesson H."/>
        </authorList>
    </citation>
    <scope>NUCLEOTIDE SEQUENCE</scope>
    <source>
        <strain evidence="2">CBS 606.72</strain>
    </source>
</reference>
<keyword evidence="1" id="KW-0812">Transmembrane</keyword>
<organism evidence="2 3">
    <name type="scientific">Immersiella caudata</name>
    <dbReference type="NCBI Taxonomy" id="314043"/>
    <lineage>
        <taxon>Eukaryota</taxon>
        <taxon>Fungi</taxon>
        <taxon>Dikarya</taxon>
        <taxon>Ascomycota</taxon>
        <taxon>Pezizomycotina</taxon>
        <taxon>Sordariomycetes</taxon>
        <taxon>Sordariomycetidae</taxon>
        <taxon>Sordariales</taxon>
        <taxon>Lasiosphaeriaceae</taxon>
        <taxon>Immersiella</taxon>
    </lineage>
</organism>
<accession>A0AA40C2B8</accession>
<keyword evidence="3" id="KW-1185">Reference proteome</keyword>
<dbReference type="Proteomes" id="UP001175000">
    <property type="component" value="Unassembled WGS sequence"/>
</dbReference>
<keyword evidence="1" id="KW-0472">Membrane</keyword>
<name>A0AA40C2B8_9PEZI</name>
<feature type="transmembrane region" description="Helical" evidence="1">
    <location>
        <begin position="83"/>
        <end position="106"/>
    </location>
</feature>
<keyword evidence="1" id="KW-1133">Transmembrane helix</keyword>
<feature type="transmembrane region" description="Helical" evidence="1">
    <location>
        <begin position="51"/>
        <end position="71"/>
    </location>
</feature>
<evidence type="ECO:0000313" key="3">
    <source>
        <dbReference type="Proteomes" id="UP001175000"/>
    </source>
</evidence>
<gene>
    <name evidence="2" type="ORF">B0T14DRAFT_148254</name>
</gene>
<dbReference type="EMBL" id="JAULSU010000003">
    <property type="protein sequence ID" value="KAK0622400.1"/>
    <property type="molecule type" value="Genomic_DNA"/>
</dbReference>
<proteinExistence type="predicted"/>
<evidence type="ECO:0000256" key="1">
    <source>
        <dbReference type="SAM" id="Phobius"/>
    </source>
</evidence>
<dbReference type="AlphaFoldDB" id="A0AA40C2B8"/>
<evidence type="ECO:0000313" key="2">
    <source>
        <dbReference type="EMBL" id="KAK0622400.1"/>
    </source>
</evidence>
<sequence length="107" mass="12106">MCVLVLEGPGVVAVRWREFSVMVYPLKPLEIFEHAVKEFFVFHYGHAGWTGWWGCFVVVLVFGVCLDPGAISVRPVGHRIGQTYRIAIALSTKLSLMFQMFVFGSLR</sequence>
<comment type="caution">
    <text evidence="2">The sequence shown here is derived from an EMBL/GenBank/DDBJ whole genome shotgun (WGS) entry which is preliminary data.</text>
</comment>